<keyword evidence="10" id="KW-1185">Reference proteome</keyword>
<evidence type="ECO:0000256" key="2">
    <source>
        <dbReference type="ARBA" id="ARBA00009142"/>
    </source>
</evidence>
<evidence type="ECO:0000313" key="9">
    <source>
        <dbReference type="EMBL" id="SNZ18948.1"/>
    </source>
</evidence>
<gene>
    <name evidence="9" type="ORF">SAMN06265368_2025</name>
</gene>
<dbReference type="InterPro" id="IPR002781">
    <property type="entry name" value="TM_pro_TauE-like"/>
</dbReference>
<feature type="transmembrane region" description="Helical" evidence="8">
    <location>
        <begin position="205"/>
        <end position="223"/>
    </location>
</feature>
<keyword evidence="3" id="KW-0813">Transport</keyword>
<dbReference type="Pfam" id="PF01925">
    <property type="entry name" value="TauE"/>
    <property type="match status" value="1"/>
</dbReference>
<reference evidence="9 10" key="1">
    <citation type="submission" date="2017-09" db="EMBL/GenBank/DDBJ databases">
        <authorList>
            <person name="Ehlers B."/>
            <person name="Leendertz F.H."/>
        </authorList>
    </citation>
    <scope>NUCLEOTIDE SEQUENCE [LARGE SCALE GENOMIC DNA]</scope>
    <source>
        <strain evidence="9 10">DSM 18289</strain>
    </source>
</reference>
<evidence type="ECO:0000313" key="10">
    <source>
        <dbReference type="Proteomes" id="UP000219439"/>
    </source>
</evidence>
<organism evidence="9 10">
    <name type="scientific">Cohaesibacter gelatinilyticus</name>
    <dbReference type="NCBI Taxonomy" id="372072"/>
    <lineage>
        <taxon>Bacteria</taxon>
        <taxon>Pseudomonadati</taxon>
        <taxon>Pseudomonadota</taxon>
        <taxon>Alphaproteobacteria</taxon>
        <taxon>Hyphomicrobiales</taxon>
        <taxon>Cohaesibacteraceae</taxon>
    </lineage>
</organism>
<comment type="similarity">
    <text evidence="2 8">Belongs to the 4-toluene sulfonate uptake permease (TSUP) (TC 2.A.102) family.</text>
</comment>
<feature type="transmembrane region" description="Helical" evidence="8">
    <location>
        <begin position="137"/>
        <end position="158"/>
    </location>
</feature>
<proteinExistence type="inferred from homology"/>
<dbReference type="PANTHER" id="PTHR30269:SF37">
    <property type="entry name" value="MEMBRANE TRANSPORTER PROTEIN"/>
    <property type="match status" value="1"/>
</dbReference>
<evidence type="ECO:0000256" key="5">
    <source>
        <dbReference type="ARBA" id="ARBA00022692"/>
    </source>
</evidence>
<feature type="transmembrane region" description="Helical" evidence="8">
    <location>
        <begin position="6"/>
        <end position="25"/>
    </location>
</feature>
<dbReference type="PANTHER" id="PTHR30269">
    <property type="entry name" value="TRANSMEMBRANE PROTEIN YFCA"/>
    <property type="match status" value="1"/>
</dbReference>
<dbReference type="Proteomes" id="UP000219439">
    <property type="component" value="Unassembled WGS sequence"/>
</dbReference>
<keyword evidence="7 8" id="KW-0472">Membrane</keyword>
<dbReference type="RefSeq" id="WP_097153341.1">
    <property type="nucleotide sequence ID" value="NZ_OBEL01000002.1"/>
</dbReference>
<keyword evidence="6 8" id="KW-1133">Transmembrane helix</keyword>
<comment type="subcellular location">
    <subcellularLocation>
        <location evidence="1 8">Cell membrane</location>
        <topology evidence="1 8">Multi-pass membrane protein</topology>
    </subcellularLocation>
</comment>
<feature type="transmembrane region" description="Helical" evidence="8">
    <location>
        <begin position="230"/>
        <end position="248"/>
    </location>
</feature>
<evidence type="ECO:0000256" key="1">
    <source>
        <dbReference type="ARBA" id="ARBA00004651"/>
    </source>
</evidence>
<dbReference type="InterPro" id="IPR052017">
    <property type="entry name" value="TSUP"/>
</dbReference>
<protein>
    <recommendedName>
        <fullName evidence="8">Probable membrane transporter protein</fullName>
    </recommendedName>
</protein>
<dbReference type="GO" id="GO:0005886">
    <property type="term" value="C:plasma membrane"/>
    <property type="evidence" value="ECO:0007669"/>
    <property type="project" value="UniProtKB-SubCell"/>
</dbReference>
<sequence>MPLPADFYFFAIPAVILVGLSKGGFAGSMGMLGVPIMALSLSPVQAAAIMLPILVVMDMVGLWAYRGKADWSILQIMIPAACLGIGLGWLMADLLSAELIRLAVGLTALAFVFDYALGKLKKNGSEQEQPEKGSISAIFWGAVSGLTSFIAHVGGPPYQIHTLSLRLDKITFVATSVYFFTIVNAIKLVPYFALGQFSTQNLQTSLTLLPLAPIATLTGIWLVRHISQTYFYRLAYSAMFVIALKLIWDSVTAWL</sequence>
<evidence type="ECO:0000256" key="4">
    <source>
        <dbReference type="ARBA" id="ARBA00022475"/>
    </source>
</evidence>
<evidence type="ECO:0000256" key="8">
    <source>
        <dbReference type="RuleBase" id="RU363041"/>
    </source>
</evidence>
<evidence type="ECO:0000256" key="3">
    <source>
        <dbReference type="ARBA" id="ARBA00022448"/>
    </source>
</evidence>
<feature type="transmembrane region" description="Helical" evidence="8">
    <location>
        <begin position="99"/>
        <end position="117"/>
    </location>
</feature>
<dbReference type="EMBL" id="OBEL01000002">
    <property type="protein sequence ID" value="SNZ18948.1"/>
    <property type="molecule type" value="Genomic_DNA"/>
</dbReference>
<evidence type="ECO:0000256" key="6">
    <source>
        <dbReference type="ARBA" id="ARBA00022989"/>
    </source>
</evidence>
<dbReference type="OrthoDB" id="7028171at2"/>
<name>A0A285PBY0_9HYPH</name>
<keyword evidence="5 8" id="KW-0812">Transmembrane</keyword>
<accession>A0A285PBY0</accession>
<feature type="transmembrane region" description="Helical" evidence="8">
    <location>
        <begin position="71"/>
        <end position="92"/>
    </location>
</feature>
<evidence type="ECO:0000256" key="7">
    <source>
        <dbReference type="ARBA" id="ARBA00023136"/>
    </source>
</evidence>
<dbReference type="AlphaFoldDB" id="A0A285PBY0"/>
<keyword evidence="4 8" id="KW-1003">Cell membrane</keyword>
<feature type="transmembrane region" description="Helical" evidence="8">
    <location>
        <begin position="170"/>
        <end position="193"/>
    </location>
</feature>